<dbReference type="PIRSF" id="PIRSF018788">
    <property type="entry name" value="EutB"/>
    <property type="match status" value="1"/>
</dbReference>
<dbReference type="RefSeq" id="WP_284267297.1">
    <property type="nucleotide sequence ID" value="NZ_BSOW01000011.1"/>
</dbReference>
<comment type="subcellular location">
    <subcellularLocation>
        <location evidence="1">Bacterial microcompartment</location>
    </subcellularLocation>
</comment>
<feature type="binding site" evidence="1">
    <location>
        <position position="363"/>
    </location>
    <ligand>
        <name>substrate</name>
    </ligand>
</feature>
<comment type="catalytic activity">
    <reaction evidence="1">
        <text>ethanolamine = acetaldehyde + NH4(+)</text>
        <dbReference type="Rhea" id="RHEA:15313"/>
        <dbReference type="ChEBI" id="CHEBI:15343"/>
        <dbReference type="ChEBI" id="CHEBI:28938"/>
        <dbReference type="ChEBI" id="CHEBI:57603"/>
        <dbReference type="EC" id="4.3.1.7"/>
    </reaction>
</comment>
<dbReference type="Gene3D" id="2.30.170.30">
    <property type="entry name" value="ethanolamine ammonia-lyase heavy chain domain like"/>
    <property type="match status" value="1"/>
</dbReference>
<dbReference type="Gene3D" id="1.10.220.70">
    <property type="entry name" value="lyase"/>
    <property type="match status" value="1"/>
</dbReference>
<comment type="cofactor">
    <cofactor evidence="1">
        <name>adenosylcob(III)alamin</name>
        <dbReference type="ChEBI" id="CHEBI:18408"/>
    </cofactor>
    <text evidence="1">Binds between the large and small subunits.</text>
</comment>
<evidence type="ECO:0000313" key="3">
    <source>
        <dbReference type="Proteomes" id="UP001156905"/>
    </source>
</evidence>
<dbReference type="PANTHER" id="PTHR39329:SF1">
    <property type="entry name" value="ETHANOLAMINE AMMONIA-LYASE LARGE SUBUNIT"/>
    <property type="match status" value="1"/>
</dbReference>
<accession>A0ABQ6AX48</accession>
<reference evidence="3" key="1">
    <citation type="journal article" date="2019" name="Int. J. Syst. Evol. Microbiol.">
        <title>The Global Catalogue of Microorganisms (GCM) 10K type strain sequencing project: providing services to taxonomists for standard genome sequencing and annotation.</title>
        <authorList>
            <consortium name="The Broad Institute Genomics Platform"/>
            <consortium name="The Broad Institute Genome Sequencing Center for Infectious Disease"/>
            <person name="Wu L."/>
            <person name="Ma J."/>
        </authorList>
    </citation>
    <scope>NUCLEOTIDE SEQUENCE [LARGE SCALE GENOMIC DNA]</scope>
    <source>
        <strain evidence="3">NBRC 102520</strain>
    </source>
</reference>
<proteinExistence type="inferred from homology"/>
<comment type="function">
    <text evidence="1">Catalyzes the deamination of various vicinal amino-alcohols to oxo compounds. Allows this organism to utilize ethanolamine as the sole source of nitrogen and carbon in the presence of vitamin B12.</text>
</comment>
<feature type="binding site" evidence="1">
    <location>
        <position position="246"/>
    </location>
    <ligand>
        <name>adenosylcob(III)alamin</name>
        <dbReference type="ChEBI" id="CHEBI:18408"/>
    </ligand>
</feature>
<comment type="subunit">
    <text evidence="1">The basic unit is a heterodimer which dimerizes to form tetramers. The heterotetramers trimerize; 6 large subunits form a core ring with 6 small subunits projecting outwards.</text>
</comment>
<feature type="binding site" evidence="1">
    <location>
        <begin position="160"/>
        <end position="162"/>
    </location>
    <ligand>
        <name>substrate</name>
    </ligand>
</feature>
<feature type="binding site" evidence="1">
    <location>
        <position position="194"/>
    </location>
    <ligand>
        <name>adenosylcob(III)alamin</name>
        <dbReference type="ChEBI" id="CHEBI:18408"/>
    </ligand>
</feature>
<keyword evidence="3" id="KW-1185">Reference proteome</keyword>
<feature type="binding site" evidence="1">
    <location>
        <position position="296"/>
    </location>
    <ligand>
        <name>adenosylcob(III)alamin</name>
        <dbReference type="ChEBI" id="CHEBI:18408"/>
    </ligand>
</feature>
<feature type="binding site" evidence="1">
    <location>
        <position position="288"/>
    </location>
    <ligand>
        <name>substrate</name>
    </ligand>
</feature>
<evidence type="ECO:0000256" key="1">
    <source>
        <dbReference type="HAMAP-Rule" id="MF_00861"/>
    </source>
</evidence>
<dbReference type="HAMAP" id="MF_00861">
    <property type="entry name" value="EutB"/>
    <property type="match status" value="1"/>
</dbReference>
<dbReference type="EMBL" id="BSOW01000011">
    <property type="protein sequence ID" value="GLR86759.1"/>
    <property type="molecule type" value="Genomic_DNA"/>
</dbReference>
<name>A0ABQ6AX48_9BRAD</name>
<feature type="binding site" evidence="1">
    <location>
        <position position="402"/>
    </location>
    <ligand>
        <name>adenosylcob(III)alamin</name>
        <dbReference type="ChEBI" id="CHEBI:18408"/>
    </ligand>
</feature>
<dbReference type="Pfam" id="PF06751">
    <property type="entry name" value="EutB"/>
    <property type="match status" value="1"/>
</dbReference>
<feature type="binding site" evidence="1">
    <location>
        <position position="193"/>
    </location>
    <ligand>
        <name>substrate</name>
    </ligand>
</feature>
<dbReference type="InterPro" id="IPR044939">
    <property type="entry name" value="EutB_dom_2_sf"/>
</dbReference>
<dbReference type="InterPro" id="IPR044941">
    <property type="entry name" value="EutB_N_sf"/>
</dbReference>
<keyword evidence="1" id="KW-0846">Cobalamin</keyword>
<comment type="pathway">
    <text evidence="1">Amine and polyamine degradation; ethanolamine degradation.</text>
</comment>
<keyword evidence="1" id="KW-0170">Cobalt</keyword>
<gene>
    <name evidence="1" type="primary">eutB</name>
    <name evidence="2" type="ORF">GCM10007857_34700</name>
</gene>
<keyword evidence="1 2" id="KW-0456">Lyase</keyword>
<sequence>MVYRHTIDATSYVFADLRDLLAKATPPRSGDRLAGIAAASAEEMIAARMALADVPLGQFLQEAVVPYEADEVTRLVIDTHDAKAFAPVAALTVGGFRDWLLSDTATTEGLRRLSRGITPEMAAAVSKLMRNQDLILAARKCEVITSFRNTIGLKGGMSTRLQPNHPFDDAKGITASILDGILLGAGDACIGINPASDDPAIIGRLLRLLDEIIARLNIPTQGCVLTHVTTTLSLIGQGVPVDLVFQSVAGTEAANRSFGIDLALLKEANEAGLSLRRGTVGQNVMYFETGQGSALSANAHHGVDQQTCEARAYAVARAYQPLLVNSVVGFIGPEYLYDGKEIIRAGLEDHFCGKLLGLPLGVDICYTNHAEADQDDMDNLLTLLAAAGVTFIMGVPGADDVMLNYQSTSFHDALYVRDVFGLHRAPEFDDWLEDSGIAGADFRLARDAGLLPDFAARLIA</sequence>
<organism evidence="2 3">
    <name type="scientific">Bradyrhizobium iriomotense</name>
    <dbReference type="NCBI Taxonomy" id="441950"/>
    <lineage>
        <taxon>Bacteria</taxon>
        <taxon>Pseudomonadati</taxon>
        <taxon>Pseudomonadota</taxon>
        <taxon>Alphaproteobacteria</taxon>
        <taxon>Hyphomicrobiales</taxon>
        <taxon>Nitrobacteraceae</taxon>
        <taxon>Bradyrhizobium</taxon>
    </lineage>
</organism>
<dbReference type="InterPro" id="IPR013785">
    <property type="entry name" value="Aldolase_TIM"/>
</dbReference>
<dbReference type="PANTHER" id="PTHR39329">
    <property type="entry name" value="ETHANOLAMINE AMMONIA-LYASE HEAVY CHAIN"/>
    <property type="match status" value="1"/>
</dbReference>
<dbReference type="Gene3D" id="3.20.20.70">
    <property type="entry name" value="Aldolase class I"/>
    <property type="match status" value="1"/>
</dbReference>
<comment type="similarity">
    <text evidence="1">Belongs to the EutB family.</text>
</comment>
<keyword evidence="1" id="KW-1283">Bacterial microcompartment</keyword>
<dbReference type="InterPro" id="IPR010628">
    <property type="entry name" value="EutB"/>
</dbReference>
<dbReference type="NCBIfam" id="NF011649">
    <property type="entry name" value="PRK15067.1"/>
    <property type="match status" value="1"/>
</dbReference>
<protein>
    <recommendedName>
        <fullName evidence="1">Ethanolamine ammonia-lyase large subunit</fullName>
        <shortName evidence="1">EAL large subunit</shortName>
        <ecNumber evidence="1">4.3.1.7</ecNumber>
    </recommendedName>
</protein>
<comment type="caution">
    <text evidence="2">The sequence shown here is derived from an EMBL/GenBank/DDBJ whole genome shotgun (WGS) entry which is preliminary data.</text>
</comment>
<dbReference type="EC" id="4.3.1.7" evidence="1"/>
<dbReference type="Proteomes" id="UP001156905">
    <property type="component" value="Unassembled WGS sequence"/>
</dbReference>
<dbReference type="GO" id="GO:0016829">
    <property type="term" value="F:lyase activity"/>
    <property type="evidence" value="ECO:0007669"/>
    <property type="project" value="UniProtKB-KW"/>
</dbReference>
<evidence type="ECO:0000313" key="2">
    <source>
        <dbReference type="EMBL" id="GLR86759.1"/>
    </source>
</evidence>